<accession>A0A0B5EVT6</accession>
<keyword evidence="3" id="KW-1185">Reference proteome</keyword>
<evidence type="ECO:0000313" key="3">
    <source>
        <dbReference type="Proteomes" id="UP000031523"/>
    </source>
</evidence>
<name>A0A0B5EVT6_STRA4</name>
<reference evidence="2 3" key="1">
    <citation type="submission" date="2015-01" db="EMBL/GenBank/DDBJ databases">
        <title>Enhanced salinomycin production by adjusting the supply of polyketide extender units in Streptomyce albus DSM 41398.</title>
        <authorList>
            <person name="Lu C."/>
        </authorList>
    </citation>
    <scope>NUCLEOTIDE SEQUENCE [LARGE SCALE GENOMIC DNA]</scope>
    <source>
        <strain evidence="3">ATCC 21838 / DSM 41398 / FERM P-419 / JCM 4703 / NBRC 107858</strain>
    </source>
</reference>
<feature type="chain" id="PRO_5002101343" description="Secreted protein" evidence="1">
    <location>
        <begin position="28"/>
        <end position="143"/>
    </location>
</feature>
<proteinExistence type="predicted"/>
<dbReference type="KEGG" id="sals:SLNWT_1866"/>
<keyword evidence="1" id="KW-0732">Signal</keyword>
<organism evidence="2 3">
    <name type="scientific">Streptomyces albus (strain ATCC 21838 / DSM 41398 / FERM P-419 / JCM 4703 / NBRC 107858)</name>
    <dbReference type="NCBI Taxonomy" id="1081613"/>
    <lineage>
        <taxon>Bacteria</taxon>
        <taxon>Bacillati</taxon>
        <taxon>Actinomycetota</taxon>
        <taxon>Actinomycetes</taxon>
        <taxon>Kitasatosporales</taxon>
        <taxon>Streptomycetaceae</taxon>
        <taxon>Streptomyces</taxon>
    </lineage>
</organism>
<dbReference type="AlphaFoldDB" id="A0A0B5EVT6"/>
<dbReference type="EMBL" id="CP010519">
    <property type="protein sequence ID" value="AJE82242.1"/>
    <property type="molecule type" value="Genomic_DNA"/>
</dbReference>
<dbReference type="Proteomes" id="UP000031523">
    <property type="component" value="Chromosome"/>
</dbReference>
<sequence length="143" mass="15456">MLRFLLKSAAVGGAAAALLATGPVASAAPPPPPPDEDVLLVGTWTGHRERIASNDGYRQGRATLVVVEQRGRTFKGLMRWSTPEGEEQDELVGAFSPDARVMSGADEEGTYTFKLVGPTTLDYCYVEHGEGYRTTCARLERKD</sequence>
<evidence type="ECO:0008006" key="4">
    <source>
        <dbReference type="Google" id="ProtNLM"/>
    </source>
</evidence>
<evidence type="ECO:0000313" key="2">
    <source>
        <dbReference type="EMBL" id="AJE82242.1"/>
    </source>
</evidence>
<evidence type="ECO:0000256" key="1">
    <source>
        <dbReference type="SAM" id="SignalP"/>
    </source>
</evidence>
<feature type="signal peptide" evidence="1">
    <location>
        <begin position="1"/>
        <end position="27"/>
    </location>
</feature>
<gene>
    <name evidence="2" type="ORF">SLNWT_1866</name>
</gene>
<protein>
    <recommendedName>
        <fullName evidence="4">Secreted protein</fullName>
    </recommendedName>
</protein>